<reference evidence="2 3" key="1">
    <citation type="submission" date="2020-12" db="EMBL/GenBank/DDBJ databases">
        <title>Olleya sediminilitoris sp. nov., isolated from a tidal flat.</title>
        <authorList>
            <person name="Park S."/>
            <person name="Yoon J.-H."/>
        </authorList>
    </citation>
    <scope>NUCLEOTIDE SEQUENCE [LARGE SCALE GENOMIC DNA]</scope>
    <source>
        <strain evidence="2 3">YSTF-M6</strain>
    </source>
</reference>
<organism evidence="2 3">
    <name type="scientific">Olleya sediminilitoris</name>
    <dbReference type="NCBI Taxonomy" id="2795739"/>
    <lineage>
        <taxon>Bacteria</taxon>
        <taxon>Pseudomonadati</taxon>
        <taxon>Bacteroidota</taxon>
        <taxon>Flavobacteriia</taxon>
        <taxon>Flavobacteriales</taxon>
        <taxon>Flavobacteriaceae</taxon>
    </lineage>
</organism>
<sequence>MKKIIIINAVIWAAFILLGSYLFKDNANWKYFFGFALMSATIMNSLLSNASKKEIKSCKVRSKK</sequence>
<keyword evidence="1" id="KW-1133">Transmembrane helix</keyword>
<gene>
    <name evidence="2" type="ORF">JAO71_08390</name>
</gene>
<dbReference type="RefSeq" id="WP_028291321.1">
    <property type="nucleotide sequence ID" value="NZ_JAEMEF010000006.1"/>
</dbReference>
<dbReference type="EMBL" id="JAEMEF010000006">
    <property type="protein sequence ID" value="MBL7559819.1"/>
    <property type="molecule type" value="Genomic_DNA"/>
</dbReference>
<accession>A0ABS1WL28</accession>
<keyword evidence="3" id="KW-1185">Reference proteome</keyword>
<keyword evidence="1" id="KW-0472">Membrane</keyword>
<feature type="transmembrane region" description="Helical" evidence="1">
    <location>
        <begin position="29"/>
        <end position="47"/>
    </location>
</feature>
<keyword evidence="1" id="KW-0812">Transmembrane</keyword>
<comment type="caution">
    <text evidence="2">The sequence shown here is derived from an EMBL/GenBank/DDBJ whole genome shotgun (WGS) entry which is preliminary data.</text>
</comment>
<evidence type="ECO:0000256" key="1">
    <source>
        <dbReference type="SAM" id="Phobius"/>
    </source>
</evidence>
<feature type="transmembrane region" description="Helical" evidence="1">
    <location>
        <begin position="5"/>
        <end position="23"/>
    </location>
</feature>
<name>A0ABS1WL28_9FLAO</name>
<protein>
    <submittedName>
        <fullName evidence="2">Uncharacterized protein</fullName>
    </submittedName>
</protein>
<dbReference type="Proteomes" id="UP000605013">
    <property type="component" value="Unassembled WGS sequence"/>
</dbReference>
<proteinExistence type="predicted"/>
<evidence type="ECO:0000313" key="2">
    <source>
        <dbReference type="EMBL" id="MBL7559819.1"/>
    </source>
</evidence>
<evidence type="ECO:0000313" key="3">
    <source>
        <dbReference type="Proteomes" id="UP000605013"/>
    </source>
</evidence>